<sequence>MNASQIFQQVMKQAGGQGRSQDSAQSGSGSGVKDMVDGLSRQLSGGGSGSGVDMKSLLGGGTLGALLGSKGGRKMGGKALKYGAIAGVGALAWKAWKSSQQSSSGDENGENDGADRVEVLDGDGQERRSLELLKAMIMAARADGHIDEDEQALISGQIEDMGADEELSRWVEQTLKEPLDAKALASEADSPQAAREMYLVSVAVVDEQNPMERAWLDQLGSALELGDDVTAELERQAQQAG</sequence>
<dbReference type="SUPFAM" id="SSF158682">
    <property type="entry name" value="TerB-like"/>
    <property type="match status" value="1"/>
</dbReference>
<dbReference type="InterPro" id="IPR007486">
    <property type="entry name" value="YebE"/>
</dbReference>
<evidence type="ECO:0000313" key="3">
    <source>
        <dbReference type="Proteomes" id="UP001301869"/>
    </source>
</evidence>
<dbReference type="CDD" id="cd07178">
    <property type="entry name" value="terB_like_YebE"/>
    <property type="match status" value="1"/>
</dbReference>
<feature type="region of interest" description="Disordered" evidence="1">
    <location>
        <begin position="1"/>
        <end position="51"/>
    </location>
</feature>
<evidence type="ECO:0000256" key="1">
    <source>
        <dbReference type="SAM" id="MobiDB-lite"/>
    </source>
</evidence>
<proteinExistence type="predicted"/>
<dbReference type="Proteomes" id="UP001301869">
    <property type="component" value="Chromosome"/>
</dbReference>
<dbReference type="Pfam" id="PF04391">
    <property type="entry name" value="DUF533"/>
    <property type="match status" value="1"/>
</dbReference>
<feature type="region of interest" description="Disordered" evidence="1">
    <location>
        <begin position="96"/>
        <end position="122"/>
    </location>
</feature>
<dbReference type="InterPro" id="IPR029024">
    <property type="entry name" value="TerB-like"/>
</dbReference>
<gene>
    <name evidence="2" type="ORF">P1P91_04835</name>
</gene>
<reference evidence="2 3" key="1">
    <citation type="submission" date="2023-03" db="EMBL/GenBank/DDBJ databases">
        <title>Halomonas sp. nov., isolated from Korean tranditional fermented seafood 'Jeotgal'.</title>
        <authorList>
            <person name="Kim B."/>
            <person name="Shin N.-R."/>
        </authorList>
    </citation>
    <scope>NUCLEOTIDE SEQUENCE [LARGE SCALE GENOMIC DNA]</scope>
    <source>
        <strain evidence="2 3">SG2L-4</strain>
    </source>
</reference>
<feature type="compositionally biased region" description="Polar residues" evidence="1">
    <location>
        <begin position="1"/>
        <end position="11"/>
    </location>
</feature>
<dbReference type="Gene3D" id="1.10.3680.10">
    <property type="entry name" value="TerB-like"/>
    <property type="match status" value="1"/>
</dbReference>
<dbReference type="EMBL" id="CP119391">
    <property type="protein sequence ID" value="WNK21007.1"/>
    <property type="molecule type" value="Genomic_DNA"/>
</dbReference>
<name>A0ABY9Z1U5_9GAMM</name>
<evidence type="ECO:0000313" key="2">
    <source>
        <dbReference type="EMBL" id="WNK21007.1"/>
    </source>
</evidence>
<dbReference type="RefSeq" id="WP_311884904.1">
    <property type="nucleotide sequence ID" value="NZ_CP119391.1"/>
</dbReference>
<keyword evidence="3" id="KW-1185">Reference proteome</keyword>
<organism evidence="2 3">
    <name type="scientific">Halomonas piscis</name>
    <dbReference type="NCBI Taxonomy" id="3031727"/>
    <lineage>
        <taxon>Bacteria</taxon>
        <taxon>Pseudomonadati</taxon>
        <taxon>Pseudomonadota</taxon>
        <taxon>Gammaproteobacteria</taxon>
        <taxon>Oceanospirillales</taxon>
        <taxon>Halomonadaceae</taxon>
        <taxon>Halomonas</taxon>
    </lineage>
</organism>
<accession>A0ABY9Z1U5</accession>
<protein>
    <submittedName>
        <fullName evidence="2">Tellurite resistance TerB family protein</fullName>
    </submittedName>
</protein>
<feature type="compositionally biased region" description="Basic and acidic residues" evidence="1">
    <location>
        <begin position="113"/>
        <end position="122"/>
    </location>
</feature>